<gene>
    <name evidence="1" type="ORF">PMO01_03005</name>
</gene>
<comment type="caution">
    <text evidence="1">The sequence shown here is derived from an EMBL/GenBank/DDBJ whole genome shotgun (WGS) entry which is preliminary data.</text>
</comment>
<name>V8RCZ5_9PSED</name>
<dbReference type="EMBL" id="AYMZ01000003">
    <property type="protein sequence ID" value="ETF09767.1"/>
    <property type="molecule type" value="Genomic_DNA"/>
</dbReference>
<evidence type="ECO:0000313" key="2">
    <source>
        <dbReference type="Proteomes" id="UP000024771"/>
    </source>
</evidence>
<reference evidence="1 2" key="1">
    <citation type="journal article" date="2014" name="Genome Announc.">
        <title>Draft Genome Sequence of Pseudomonas moraviensis R28-S.</title>
        <authorList>
            <person name="Hunter S.S."/>
            <person name="Yano H."/>
            <person name="Loftie-Eaton W."/>
            <person name="Hughes J."/>
            <person name="De Gelder L."/>
            <person name="Stragier P."/>
            <person name="De Vos P."/>
            <person name="Settles M.L."/>
            <person name="Top E.M."/>
        </authorList>
    </citation>
    <scope>NUCLEOTIDE SEQUENCE [LARGE SCALE GENOMIC DNA]</scope>
    <source>
        <strain evidence="2">R28</strain>
    </source>
</reference>
<accession>V8RCZ5</accession>
<dbReference type="PATRIC" id="fig|1395516.4.peg.613"/>
<protein>
    <submittedName>
        <fullName evidence="1">Uncharacterized protein</fullName>
    </submittedName>
</protein>
<evidence type="ECO:0000313" key="1">
    <source>
        <dbReference type="EMBL" id="ETF09767.1"/>
    </source>
</evidence>
<sequence length="98" mass="10601">MTAQLGKAADCAQGMLEDLQCAERIIRHLTHQLEVTGTLTIENSPLDSLVANALEISCSGGEWIKDVIARASEEVEEIYSATQNANTKNVSRVAEART</sequence>
<dbReference type="RefSeq" id="WP_024011513.1">
    <property type="nucleotide sequence ID" value="NZ_CM002330.1"/>
</dbReference>
<dbReference type="HOGENOM" id="CLU_2331546_0_0_6"/>
<dbReference type="AlphaFoldDB" id="V8RCZ5"/>
<organism evidence="1 2">
    <name type="scientific">Pseudomonas moraviensis R28-S</name>
    <dbReference type="NCBI Taxonomy" id="1395516"/>
    <lineage>
        <taxon>Bacteria</taxon>
        <taxon>Pseudomonadati</taxon>
        <taxon>Pseudomonadota</taxon>
        <taxon>Gammaproteobacteria</taxon>
        <taxon>Pseudomonadales</taxon>
        <taxon>Pseudomonadaceae</taxon>
        <taxon>Pseudomonas</taxon>
    </lineage>
</organism>
<proteinExistence type="predicted"/>
<dbReference type="Proteomes" id="UP000024771">
    <property type="component" value="Chromosome"/>
</dbReference>